<evidence type="ECO:0000313" key="10">
    <source>
        <dbReference type="Proteomes" id="UP001524586"/>
    </source>
</evidence>
<evidence type="ECO:0000256" key="3">
    <source>
        <dbReference type="ARBA" id="ARBA00022723"/>
    </source>
</evidence>
<keyword evidence="3 7" id="KW-0479">Metal-binding</keyword>
<dbReference type="InterPro" id="IPR005616">
    <property type="entry name" value="CcmH/CycL/Ccl2/NrfF_N"/>
</dbReference>
<evidence type="ECO:0000256" key="6">
    <source>
        <dbReference type="ARBA" id="ARBA00023004"/>
    </source>
</evidence>
<dbReference type="PANTHER" id="PTHR47870">
    <property type="entry name" value="CYTOCHROME C-TYPE BIOGENESIS PROTEIN CCMH"/>
    <property type="match status" value="1"/>
</dbReference>
<sequence length="153" mass="17172">MKTLIALVLCLLALPVSAVVEYHPFTDPAKEQAYQTLISELRCLVCQNQTIADSNADLAKDLRQQVYDMLQQGKTQQDVVDFMTQRYGDFVMYRPAFGMKTGLLWLGPIAFLLIGIVTVVLLARHKKNTAAQTALDGRQKTKLNELLQQGEED</sequence>
<reference evidence="9 10" key="1">
    <citation type="submission" date="2022-07" db="EMBL/GenBank/DDBJ databases">
        <title>Methylomonas rivi sp. nov., Methylomonas rosea sp. nov., Methylomonas aureus sp. nov. and Methylomonas subterranea sp. nov., four novel methanotrophs isolated from a freshwater creek and the deep terrestrial subsurface.</title>
        <authorList>
            <person name="Abin C."/>
            <person name="Sankaranarayanan K."/>
            <person name="Garner C."/>
            <person name="Sindelar R."/>
            <person name="Kotary K."/>
            <person name="Garner R."/>
            <person name="Barclay S."/>
            <person name="Lawson P."/>
            <person name="Krumholz L."/>
        </authorList>
    </citation>
    <scope>NUCLEOTIDE SEQUENCE [LARGE SCALE GENOMIC DNA]</scope>
    <source>
        <strain evidence="9 10">WSC-6</strain>
    </source>
</reference>
<feature type="domain" description="CcmH/CycL/Ccl2/NrfF N-terminal" evidence="8">
    <location>
        <begin position="7"/>
        <end position="147"/>
    </location>
</feature>
<evidence type="ECO:0000313" key="9">
    <source>
        <dbReference type="EMBL" id="MCQ8128392.1"/>
    </source>
</evidence>
<organism evidence="9 10">
    <name type="scientific">Methylomonas rivi</name>
    <dbReference type="NCBI Taxonomy" id="2952226"/>
    <lineage>
        <taxon>Bacteria</taxon>
        <taxon>Pseudomonadati</taxon>
        <taxon>Pseudomonadota</taxon>
        <taxon>Gammaproteobacteria</taxon>
        <taxon>Methylococcales</taxon>
        <taxon>Methylococcaceae</taxon>
        <taxon>Methylomonas</taxon>
    </lineage>
</organism>
<evidence type="ECO:0000256" key="7">
    <source>
        <dbReference type="RuleBase" id="RU364112"/>
    </source>
</evidence>
<keyword evidence="7" id="KW-0812">Transmembrane</keyword>
<keyword evidence="10" id="KW-1185">Reference proteome</keyword>
<protein>
    <recommendedName>
        <fullName evidence="7">Cytochrome c-type biogenesis protein</fullName>
    </recommendedName>
</protein>
<dbReference type="InterPro" id="IPR051263">
    <property type="entry name" value="C-type_cytochrome_biogenesis"/>
</dbReference>
<dbReference type="Pfam" id="PF03918">
    <property type="entry name" value="CcmH"/>
    <property type="match status" value="1"/>
</dbReference>
<dbReference type="EMBL" id="JANIBK010000030">
    <property type="protein sequence ID" value="MCQ8128392.1"/>
    <property type="molecule type" value="Genomic_DNA"/>
</dbReference>
<keyword evidence="6 7" id="KW-0408">Iron</keyword>
<gene>
    <name evidence="9" type="ORF">NP596_07970</name>
</gene>
<comment type="caution">
    <text evidence="9">The sequence shown here is derived from an EMBL/GenBank/DDBJ whole genome shotgun (WGS) entry which is preliminary data.</text>
</comment>
<keyword evidence="4 7" id="KW-0732">Signal</keyword>
<dbReference type="Proteomes" id="UP001524586">
    <property type="component" value="Unassembled WGS sequence"/>
</dbReference>
<dbReference type="InterPro" id="IPR038297">
    <property type="entry name" value="CcmH/CycL/NrfF/Ccl2_sf"/>
</dbReference>
<comment type="similarity">
    <text evidence="1 7">Belongs to the CcmH/CycL/Ccl2/NrfF family.</text>
</comment>
<feature type="signal peptide" evidence="7">
    <location>
        <begin position="1"/>
        <end position="18"/>
    </location>
</feature>
<evidence type="ECO:0000256" key="4">
    <source>
        <dbReference type="ARBA" id="ARBA00022729"/>
    </source>
</evidence>
<dbReference type="Gene3D" id="1.10.8.640">
    <property type="entry name" value="Cytochrome C biogenesis protein"/>
    <property type="match status" value="1"/>
</dbReference>
<keyword evidence="7" id="KW-1133">Transmembrane helix</keyword>
<proteinExistence type="inferred from homology"/>
<evidence type="ECO:0000256" key="2">
    <source>
        <dbReference type="ARBA" id="ARBA00022617"/>
    </source>
</evidence>
<keyword evidence="2 7" id="KW-0349">Heme</keyword>
<comment type="function">
    <text evidence="7">Possible subunit of a heme lyase.</text>
</comment>
<accession>A0ABT1U3H5</accession>
<feature type="chain" id="PRO_5044966998" description="Cytochrome c-type biogenesis protein" evidence="7">
    <location>
        <begin position="19"/>
        <end position="153"/>
    </location>
</feature>
<dbReference type="PANTHER" id="PTHR47870:SF1">
    <property type="entry name" value="CYTOCHROME C-TYPE BIOGENESIS PROTEIN CCMH"/>
    <property type="match status" value="1"/>
</dbReference>
<keyword evidence="7" id="KW-0472">Membrane</keyword>
<dbReference type="CDD" id="cd16378">
    <property type="entry name" value="CcmH_N"/>
    <property type="match status" value="1"/>
</dbReference>
<name>A0ABT1U3H5_9GAMM</name>
<evidence type="ECO:0000259" key="8">
    <source>
        <dbReference type="Pfam" id="PF03918"/>
    </source>
</evidence>
<keyword evidence="5" id="KW-0201">Cytochrome c-type biogenesis</keyword>
<evidence type="ECO:0000256" key="5">
    <source>
        <dbReference type="ARBA" id="ARBA00022748"/>
    </source>
</evidence>
<dbReference type="RefSeq" id="WP_256614777.1">
    <property type="nucleotide sequence ID" value="NZ_JANIBK010000030.1"/>
</dbReference>
<evidence type="ECO:0000256" key="1">
    <source>
        <dbReference type="ARBA" id="ARBA00010342"/>
    </source>
</evidence>
<feature type="transmembrane region" description="Helical" evidence="7">
    <location>
        <begin position="102"/>
        <end position="123"/>
    </location>
</feature>